<dbReference type="Proteomes" id="UP000182737">
    <property type="component" value="Unassembled WGS sequence"/>
</dbReference>
<sequence>MAKNALGKGLGALLGENPAAQEEVAVSTGTAAPSGGLHNTSLKRTKLPSAITMEEDGSMWIDPALLKPNPKQPRIEFNQKQLDELCESIKSNGILQPIIIEDAGDGQFYIIAGERRTRAARMAGLTKVPVQLRKFDEQQKLEMALIENIQRADLNPIEEATAYYNLIQMGDLNQEEVAKRVGKARATVANSIRLLKLPSDIQHALVTGQITSGHARALLMVKNDADMRVMFGKIVGSGLSVREAEALAETYNGGGRAAAKKDDKKAVKKDPDVLAFEQELRNIFGTRDVSLKGDINKGSIIIGFDNKKDFDRIYEVLMSKK</sequence>
<dbReference type="SUPFAM" id="SSF109709">
    <property type="entry name" value="KorB DNA-binding domain-like"/>
    <property type="match status" value="1"/>
</dbReference>
<dbReference type="CDD" id="cd16393">
    <property type="entry name" value="SPO0J_N"/>
    <property type="match status" value="1"/>
</dbReference>
<evidence type="ECO:0000259" key="4">
    <source>
        <dbReference type="SMART" id="SM00470"/>
    </source>
</evidence>
<dbReference type="AlphaFoldDB" id="A0A1I3LBU6"/>
<evidence type="ECO:0000313" key="5">
    <source>
        <dbReference type="EMBL" id="SFI81966.1"/>
    </source>
</evidence>
<dbReference type="OrthoDB" id="9802051at2"/>
<proteinExistence type="inferred from homology"/>
<dbReference type="SMART" id="SM00470">
    <property type="entry name" value="ParB"/>
    <property type="match status" value="1"/>
</dbReference>
<dbReference type="Gene3D" id="1.10.10.2830">
    <property type="match status" value="1"/>
</dbReference>
<evidence type="ECO:0000256" key="3">
    <source>
        <dbReference type="ARBA" id="ARBA00023125"/>
    </source>
</evidence>
<dbReference type="NCBIfam" id="TIGR00180">
    <property type="entry name" value="parB_part"/>
    <property type="match status" value="1"/>
</dbReference>
<dbReference type="InterPro" id="IPR041468">
    <property type="entry name" value="HTH_ParB/Spo0J"/>
</dbReference>
<dbReference type="InterPro" id="IPR003115">
    <property type="entry name" value="ParB_N"/>
</dbReference>
<protein>
    <submittedName>
        <fullName evidence="5">Chromosome partitioning protein, ParB family</fullName>
    </submittedName>
</protein>
<dbReference type="Gene3D" id="3.90.1530.30">
    <property type="match status" value="1"/>
</dbReference>
<dbReference type="InterPro" id="IPR004437">
    <property type="entry name" value="ParB/RepB/Spo0J"/>
</dbReference>
<evidence type="ECO:0000256" key="1">
    <source>
        <dbReference type="ARBA" id="ARBA00006295"/>
    </source>
</evidence>
<keyword evidence="2" id="KW-0159">Chromosome partition</keyword>
<dbReference type="GO" id="GO:0005694">
    <property type="term" value="C:chromosome"/>
    <property type="evidence" value="ECO:0007669"/>
    <property type="project" value="TreeGrafter"/>
</dbReference>
<dbReference type="GO" id="GO:0007059">
    <property type="term" value="P:chromosome segregation"/>
    <property type="evidence" value="ECO:0007669"/>
    <property type="project" value="UniProtKB-KW"/>
</dbReference>
<dbReference type="FunFam" id="1.10.10.2830:FF:000001">
    <property type="entry name" value="Chromosome partitioning protein ParB"/>
    <property type="match status" value="1"/>
</dbReference>
<dbReference type="RefSeq" id="WP_074931981.1">
    <property type="nucleotide sequence ID" value="NZ_FORI01000006.1"/>
</dbReference>
<dbReference type="EMBL" id="FORI01000006">
    <property type="protein sequence ID" value="SFI81966.1"/>
    <property type="molecule type" value="Genomic_DNA"/>
</dbReference>
<name>A0A1I3LBU6_9SPIR</name>
<dbReference type="InterPro" id="IPR036086">
    <property type="entry name" value="ParB/Sulfiredoxin_sf"/>
</dbReference>
<dbReference type="SUPFAM" id="SSF110849">
    <property type="entry name" value="ParB/Sulfiredoxin"/>
    <property type="match status" value="1"/>
</dbReference>
<dbReference type="InterPro" id="IPR050336">
    <property type="entry name" value="Chromosome_partition/occlusion"/>
</dbReference>
<dbReference type="FunFam" id="3.90.1530.30:FF:000001">
    <property type="entry name" value="Chromosome partitioning protein ParB"/>
    <property type="match status" value="1"/>
</dbReference>
<dbReference type="PANTHER" id="PTHR33375:SF1">
    <property type="entry name" value="CHROMOSOME-PARTITIONING PROTEIN PARB-RELATED"/>
    <property type="match status" value="1"/>
</dbReference>
<dbReference type="GO" id="GO:0003677">
    <property type="term" value="F:DNA binding"/>
    <property type="evidence" value="ECO:0007669"/>
    <property type="project" value="UniProtKB-KW"/>
</dbReference>
<feature type="domain" description="ParB-like N-terminal" evidence="4">
    <location>
        <begin position="59"/>
        <end position="149"/>
    </location>
</feature>
<dbReference type="PANTHER" id="PTHR33375">
    <property type="entry name" value="CHROMOSOME-PARTITIONING PROTEIN PARB-RELATED"/>
    <property type="match status" value="1"/>
</dbReference>
<evidence type="ECO:0000313" key="6">
    <source>
        <dbReference type="Proteomes" id="UP000182737"/>
    </source>
</evidence>
<reference evidence="6" key="1">
    <citation type="submission" date="2016-10" db="EMBL/GenBank/DDBJ databases">
        <authorList>
            <person name="Varghese N."/>
            <person name="Submissions S."/>
        </authorList>
    </citation>
    <scope>NUCLEOTIDE SEQUENCE [LARGE SCALE GENOMIC DNA]</scope>
    <source>
        <strain evidence="6">XBD1002</strain>
    </source>
</reference>
<gene>
    <name evidence="5" type="ORF">SAMN04487775_106167</name>
</gene>
<dbReference type="Pfam" id="PF02195">
    <property type="entry name" value="ParB_N"/>
    <property type="match status" value="1"/>
</dbReference>
<accession>A0A1I3LBU6</accession>
<keyword evidence="3" id="KW-0238">DNA-binding</keyword>
<dbReference type="Pfam" id="PF17762">
    <property type="entry name" value="HTH_ParB"/>
    <property type="match status" value="1"/>
</dbReference>
<organism evidence="5 6">
    <name type="scientific">Treponema bryantii</name>
    <dbReference type="NCBI Taxonomy" id="163"/>
    <lineage>
        <taxon>Bacteria</taxon>
        <taxon>Pseudomonadati</taxon>
        <taxon>Spirochaetota</taxon>
        <taxon>Spirochaetia</taxon>
        <taxon>Spirochaetales</taxon>
        <taxon>Treponemataceae</taxon>
        <taxon>Treponema</taxon>
    </lineage>
</organism>
<evidence type="ECO:0000256" key="2">
    <source>
        <dbReference type="ARBA" id="ARBA00022829"/>
    </source>
</evidence>
<keyword evidence="6" id="KW-1185">Reference proteome</keyword>
<comment type="similarity">
    <text evidence="1">Belongs to the ParB family.</text>
</comment>